<feature type="region of interest" description="Disordered" evidence="1">
    <location>
        <begin position="139"/>
        <end position="161"/>
    </location>
</feature>
<feature type="region of interest" description="Disordered" evidence="1">
    <location>
        <begin position="1"/>
        <end position="23"/>
    </location>
</feature>
<dbReference type="AlphaFoldDB" id="B1N6P0"/>
<sequence length="161" mass="17076">MCARAGNRANPQAARAKARRRRQTLISASVRGRSRERALPAVGEERKGVGCVVVVDPPRKLWGDPEPAIALVEVAEAGNILVVDREGAHGDDGDCGTTWVRVRLEPVAGGDGPDAARSLGRLGVTEAGVHRVAIRRKPDQDHLGRRGRGSGSVKVASGMPW</sequence>
<evidence type="ECO:0000256" key="1">
    <source>
        <dbReference type="SAM" id="MobiDB-lite"/>
    </source>
</evidence>
<accession>B1N6P0</accession>
<proteinExistence type="predicted"/>
<dbReference type="EMBL" id="EF157671">
    <property type="protein sequence ID" value="ABM53586.1"/>
    <property type="molecule type" value="Genomic_DNA"/>
</dbReference>
<protein>
    <submittedName>
        <fullName evidence="2">Uncharacterized protein</fullName>
    </submittedName>
</protein>
<name>B1N6P0_9BACT</name>
<reference evidence="2" key="1">
    <citation type="journal article" date="2008" name="FEMS Microbiol. Ecol.">
        <title>Metagenomic analysis of a freshwater toxic cyanobacteria bloom.</title>
        <authorList>
            <person name="Pope P.B."/>
            <person name="Patel B.K."/>
        </authorList>
    </citation>
    <scope>NUCLEOTIDE SEQUENCE</scope>
</reference>
<evidence type="ECO:0000313" key="2">
    <source>
        <dbReference type="EMBL" id="ABM53586.1"/>
    </source>
</evidence>
<organism evidence="2">
    <name type="scientific">uncultured bacterium CBNPD1 BAC clone 1664</name>
    <dbReference type="NCBI Taxonomy" id="417310"/>
    <lineage>
        <taxon>Bacteria</taxon>
        <taxon>environmental samples</taxon>
    </lineage>
</organism>